<proteinExistence type="predicted"/>
<dbReference type="RefSeq" id="WP_252555759.1">
    <property type="nucleotide sequence ID" value="NZ_CP099468.1"/>
</dbReference>
<gene>
    <name evidence="2" type="ORF">NFX46_37630</name>
</gene>
<feature type="region of interest" description="Disordered" evidence="1">
    <location>
        <begin position="66"/>
        <end position="85"/>
    </location>
</feature>
<dbReference type="Proteomes" id="UP001056374">
    <property type="component" value="Chromosome"/>
</dbReference>
<evidence type="ECO:0000313" key="2">
    <source>
        <dbReference type="EMBL" id="USQ88967.1"/>
    </source>
</evidence>
<name>A0ABY4ZJ85_9ACTN</name>
<evidence type="ECO:0000256" key="1">
    <source>
        <dbReference type="SAM" id="MobiDB-lite"/>
    </source>
</evidence>
<keyword evidence="3" id="KW-1185">Reference proteome</keyword>
<sequence>MLRLLYDAVVRLVARARPHDPPMADLAREARAPDPYVWRLPSPHDARWRRWSRRSRATGRYLPFPHDETCWQAPPPPAPPSWQTGDEVVRTYVRNCSTQSGR</sequence>
<accession>A0ABY4ZJ85</accession>
<reference evidence="2" key="1">
    <citation type="submission" date="2022-06" db="EMBL/GenBank/DDBJ databases">
        <title>Complete genome sequence of soil microorganisms Streptomyces sp. Qhu-M197 isolated from Alpine meadows habitats on the Tibetan Plateau.</title>
        <authorList>
            <person name="Zhang B."/>
            <person name="Xiang X."/>
            <person name="Fan J."/>
        </authorList>
    </citation>
    <scope>NUCLEOTIDE SEQUENCE</scope>
    <source>
        <strain evidence="2">Qhu-M197</strain>
    </source>
</reference>
<protein>
    <submittedName>
        <fullName evidence="2">Uncharacterized protein</fullName>
    </submittedName>
</protein>
<organism evidence="2 3">
    <name type="scientific">Streptomyces phaeoluteigriseus</name>
    <dbReference type="NCBI Taxonomy" id="114686"/>
    <lineage>
        <taxon>Bacteria</taxon>
        <taxon>Bacillati</taxon>
        <taxon>Actinomycetota</taxon>
        <taxon>Actinomycetes</taxon>
        <taxon>Kitasatosporales</taxon>
        <taxon>Streptomycetaceae</taxon>
        <taxon>Streptomyces</taxon>
        <taxon>Streptomyces aurantiacus group</taxon>
    </lineage>
</organism>
<dbReference type="EMBL" id="CP099468">
    <property type="protein sequence ID" value="USQ88967.1"/>
    <property type="molecule type" value="Genomic_DNA"/>
</dbReference>
<evidence type="ECO:0000313" key="3">
    <source>
        <dbReference type="Proteomes" id="UP001056374"/>
    </source>
</evidence>